<organism evidence="1 2">
    <name type="scientific">Paenibacillus mellifer</name>
    <dbReference type="NCBI Taxonomy" id="2937794"/>
    <lineage>
        <taxon>Bacteria</taxon>
        <taxon>Bacillati</taxon>
        <taxon>Bacillota</taxon>
        <taxon>Bacilli</taxon>
        <taxon>Bacillales</taxon>
        <taxon>Paenibacillaceae</taxon>
        <taxon>Paenibacillus</taxon>
    </lineage>
</organism>
<protein>
    <submittedName>
        <fullName evidence="1">Arginine deiminase family protein</fullName>
    </submittedName>
</protein>
<dbReference type="Pfam" id="PF19420">
    <property type="entry name" value="DDAH_eukar"/>
    <property type="match status" value="1"/>
</dbReference>
<keyword evidence="2" id="KW-1185">Reference proteome</keyword>
<dbReference type="Proteomes" id="UP001139534">
    <property type="component" value="Unassembled WGS sequence"/>
</dbReference>
<dbReference type="PANTHER" id="PTHR47271">
    <property type="entry name" value="ARGININE DEIMINASE"/>
    <property type="match status" value="1"/>
</dbReference>
<dbReference type="SUPFAM" id="SSF55909">
    <property type="entry name" value="Pentein"/>
    <property type="match status" value="1"/>
</dbReference>
<dbReference type="EMBL" id="JALPRK010000031">
    <property type="protein sequence ID" value="MCK8489878.1"/>
    <property type="molecule type" value="Genomic_DNA"/>
</dbReference>
<accession>A0A9X1Y5P2</accession>
<dbReference type="GO" id="GO:0016990">
    <property type="term" value="F:arginine deiminase activity"/>
    <property type="evidence" value="ECO:0007669"/>
    <property type="project" value="TreeGrafter"/>
</dbReference>
<evidence type="ECO:0000313" key="1">
    <source>
        <dbReference type="EMBL" id="MCK8489878.1"/>
    </source>
</evidence>
<evidence type="ECO:0000313" key="2">
    <source>
        <dbReference type="Proteomes" id="UP001139534"/>
    </source>
</evidence>
<dbReference type="RefSeq" id="WP_248553859.1">
    <property type="nucleotide sequence ID" value="NZ_JALPRK010000031.1"/>
</dbReference>
<sequence>MSSSYPYLSRNLVREPFHDPDLLEAIWKYRWGTDNPIGPIRLVLMHAPGEEVLQLHDSASVIESGPVLLQHIRGRLSKNNGTAAPKLKRLQAQHQALATALEKEGVRILWLNKPDQPWPETMYTRDLGMIIPGGVILSRLALYVRYGETAMAARTLGAAGVPILGMIQGSGFAEGGSFIMLDRQTAVLGRSERVNPEGIEQVRHLLSLQQIDLIVIDLPASIIHLDEAFLMVDRRKALVNIALLPYWFLDELHQRGFELLHVDPRDPTLTINGLALAPGKVLFSADGNHTIDLLSNQGVQVIPVEVSEIAKMGGGIHCCTLPLIREPLL</sequence>
<dbReference type="AlphaFoldDB" id="A0A9X1Y5P2"/>
<reference evidence="1" key="1">
    <citation type="submission" date="2022-04" db="EMBL/GenBank/DDBJ databases">
        <authorList>
            <person name="Seo M.-J."/>
        </authorList>
    </citation>
    <scope>NUCLEOTIDE SEQUENCE</scope>
    <source>
        <strain evidence="1">MBLB2552</strain>
    </source>
</reference>
<gene>
    <name evidence="1" type="ORF">M0651_22150</name>
</gene>
<name>A0A9X1Y5P2_9BACL</name>
<comment type="caution">
    <text evidence="1">The sequence shown here is derived from an EMBL/GenBank/DDBJ whole genome shotgun (WGS) entry which is preliminary data.</text>
</comment>
<proteinExistence type="predicted"/>
<dbReference type="PANTHER" id="PTHR47271:SF2">
    <property type="entry name" value="ARGININE DEIMINASE"/>
    <property type="match status" value="1"/>
</dbReference>
<dbReference type="GO" id="GO:0019546">
    <property type="term" value="P:L-arginine deiminase pathway"/>
    <property type="evidence" value="ECO:0007669"/>
    <property type="project" value="TreeGrafter"/>
</dbReference>
<dbReference type="Gene3D" id="3.75.10.10">
    <property type="entry name" value="L-arginine/glycine Amidinotransferase, Chain A"/>
    <property type="match status" value="1"/>
</dbReference>